<evidence type="ECO:0000313" key="2">
    <source>
        <dbReference type="EMBL" id="KPR53935.1"/>
    </source>
</evidence>
<feature type="region of interest" description="Disordered" evidence="1">
    <location>
        <begin position="137"/>
        <end position="156"/>
    </location>
</feature>
<dbReference type="AlphaFoldDB" id="A0AA40TJD4"/>
<sequence>MKLFIINCSRQAHHFNYKLPEKTQSFGITIPSGKQHILEQPPEVIECIIRQHEPYGFQHKDKVGKEFAGICYSTEGAATPSEIIENSEQLLELKDDQSQAILEASAVTLNSQVESAVIQGGETPNADGITMEIKGEAINQDQENPAKVDKKIQVKK</sequence>
<protein>
    <submittedName>
        <fullName evidence="2">Uncharacterized protein</fullName>
    </submittedName>
</protein>
<reference evidence="3" key="1">
    <citation type="submission" date="2015-09" db="EMBL/GenBank/DDBJ databases">
        <title>Prevalence of NDMs in South Africa.</title>
        <authorList>
            <person name="Osei Sekyere J."/>
            <person name="Govinden U."/>
            <person name="Essack S."/>
            <person name="Haldorsen B."/>
            <person name="Samuelsen O."/>
            <person name="Aasnaes B."/>
            <person name="Sundsfjord A."/>
        </authorList>
    </citation>
    <scope>NUCLEOTIDE SEQUENCE [LARGE SCALE GENOMIC DNA]</scope>
    <source>
        <strain evidence="3">ST62:944112508</strain>
    </source>
</reference>
<evidence type="ECO:0000313" key="3">
    <source>
        <dbReference type="Proteomes" id="UP000050520"/>
    </source>
</evidence>
<reference evidence="2 3" key="2">
    <citation type="journal article" date="2017" name="PLoS ONE">
        <title>Genomic and phenotypic characterisation of fluoroquinolone resistance mechanisms in Enterobacteriaceae in Durban, South Africa.</title>
        <authorList>
            <person name="Osei Sekyere J."/>
            <person name="Amoako D.G."/>
        </authorList>
    </citation>
    <scope>NUCLEOTIDE SEQUENCE [LARGE SCALE GENOMIC DNA]</scope>
    <source>
        <strain evidence="2 3">ST62:944112508</strain>
    </source>
</reference>
<feature type="compositionally biased region" description="Basic and acidic residues" evidence="1">
    <location>
        <begin position="144"/>
        <end position="156"/>
    </location>
</feature>
<comment type="caution">
    <text evidence="2">The sequence shown here is derived from an EMBL/GenBank/DDBJ whole genome shotgun (WGS) entry which is preliminary data.</text>
</comment>
<accession>A0AA40TJD4</accession>
<proteinExistence type="predicted"/>
<name>A0AA40TJD4_CITFR</name>
<dbReference type="RefSeq" id="WP_057064370.1">
    <property type="nucleotide sequence ID" value="NZ_JAKQYL010000001.1"/>
</dbReference>
<evidence type="ECO:0000256" key="1">
    <source>
        <dbReference type="SAM" id="MobiDB-lite"/>
    </source>
</evidence>
<gene>
    <name evidence="2" type="ORF">AN672_18695</name>
</gene>
<dbReference type="EMBL" id="LJEB01000087">
    <property type="protein sequence ID" value="KPR53935.1"/>
    <property type="molecule type" value="Genomic_DNA"/>
</dbReference>
<dbReference type="Proteomes" id="UP000050520">
    <property type="component" value="Unassembled WGS sequence"/>
</dbReference>
<organism evidence="2 3">
    <name type="scientific">Citrobacter freundii</name>
    <dbReference type="NCBI Taxonomy" id="546"/>
    <lineage>
        <taxon>Bacteria</taxon>
        <taxon>Pseudomonadati</taxon>
        <taxon>Pseudomonadota</taxon>
        <taxon>Gammaproteobacteria</taxon>
        <taxon>Enterobacterales</taxon>
        <taxon>Enterobacteriaceae</taxon>
        <taxon>Citrobacter</taxon>
        <taxon>Citrobacter freundii complex</taxon>
    </lineage>
</organism>